<keyword evidence="1" id="KW-0732">Signal</keyword>
<reference evidence="2 3" key="1">
    <citation type="journal article" date="2013" name="Int. J. Syst. Evol. Microbiol.">
        <title>Comamonas guangdongensis sp. nov., isolated from subterranean forest sediment, and emended description of the genus Comamonas.</title>
        <authorList>
            <person name="Zhang J."/>
            <person name="Wang Y."/>
            <person name="Zhou S."/>
            <person name="Wu C."/>
            <person name="He J."/>
            <person name="Li F."/>
        </authorList>
    </citation>
    <scope>NUCLEOTIDE SEQUENCE [LARGE SCALE GENOMIC DNA]</scope>
    <source>
        <strain evidence="2 3">CCTCC AB2011133</strain>
    </source>
</reference>
<accession>A0ABV3ZYY2</accession>
<keyword evidence="3" id="KW-1185">Reference proteome</keyword>
<proteinExistence type="predicted"/>
<comment type="caution">
    <text evidence="2">The sequence shown here is derived from an EMBL/GenBank/DDBJ whole genome shotgun (WGS) entry which is preliminary data.</text>
</comment>
<feature type="signal peptide" evidence="1">
    <location>
        <begin position="1"/>
        <end position="22"/>
    </location>
</feature>
<name>A0ABV3ZYY2_9BURK</name>
<dbReference type="RefSeq" id="WP_369339920.1">
    <property type="nucleotide sequence ID" value="NZ_JBFYGN010000025.1"/>
</dbReference>
<sequence>MKFKTRALVAATLALATLGAQAHDLWFKPSSTVLSKSDWVTVDAAVSNDVFFFNHRPLGLEGVKVSAPDGSAVDMKNVAKGELRSVFDFKPEQAGTYRVTMLMTGVMGSYKDAGGQPKRLRGSAEEVLKQIPAGAKEVNISENLRRMETFVSLGKPSAIALSGKGLELKPVTHPNDLVASEEAVFDFLIDGKPAAGLEVELVADGIRYRDGTDAMKLKTDAKGQLKIKFPRPGLFWLNADARDAKTSVAQAKERHLSYTATLEVLP</sequence>
<dbReference type="InterPro" id="IPR019613">
    <property type="entry name" value="DUF4198"/>
</dbReference>
<evidence type="ECO:0000313" key="3">
    <source>
        <dbReference type="Proteomes" id="UP001561046"/>
    </source>
</evidence>
<protein>
    <submittedName>
        <fullName evidence="2">DUF4198 domain-containing protein</fullName>
    </submittedName>
</protein>
<evidence type="ECO:0000256" key="1">
    <source>
        <dbReference type="SAM" id="SignalP"/>
    </source>
</evidence>
<dbReference type="EMBL" id="JBFYGN010000025">
    <property type="protein sequence ID" value="MEX8194742.1"/>
    <property type="molecule type" value="Genomic_DNA"/>
</dbReference>
<dbReference type="Pfam" id="PF10670">
    <property type="entry name" value="DUF4198"/>
    <property type="match status" value="1"/>
</dbReference>
<gene>
    <name evidence="2" type="ORF">AB6724_18065</name>
</gene>
<dbReference type="Proteomes" id="UP001561046">
    <property type="component" value="Unassembled WGS sequence"/>
</dbReference>
<organism evidence="2 3">
    <name type="scientific">Comamonas guangdongensis</name>
    <dbReference type="NCBI Taxonomy" id="510515"/>
    <lineage>
        <taxon>Bacteria</taxon>
        <taxon>Pseudomonadati</taxon>
        <taxon>Pseudomonadota</taxon>
        <taxon>Betaproteobacteria</taxon>
        <taxon>Burkholderiales</taxon>
        <taxon>Comamonadaceae</taxon>
        <taxon>Comamonas</taxon>
    </lineage>
</organism>
<feature type="chain" id="PRO_5045768451" evidence="1">
    <location>
        <begin position="23"/>
        <end position="266"/>
    </location>
</feature>
<evidence type="ECO:0000313" key="2">
    <source>
        <dbReference type="EMBL" id="MEX8194742.1"/>
    </source>
</evidence>